<reference evidence="2 3" key="1">
    <citation type="submission" date="2019-11" db="EMBL/GenBank/DDBJ databases">
        <title>Type strains purchased from KCTC, JCM and DSMZ.</title>
        <authorList>
            <person name="Lu H."/>
        </authorList>
    </citation>
    <scope>NUCLEOTIDE SEQUENCE [LARGE SCALE GENOMIC DNA]</scope>
    <source>
        <strain evidence="2 3">JCM 31587</strain>
    </source>
</reference>
<dbReference type="GO" id="GO:0035438">
    <property type="term" value="F:cyclic-di-GMP binding"/>
    <property type="evidence" value="ECO:0007669"/>
    <property type="project" value="InterPro"/>
</dbReference>
<evidence type="ECO:0000313" key="3">
    <source>
        <dbReference type="Proteomes" id="UP000472320"/>
    </source>
</evidence>
<dbReference type="EMBL" id="WNKX01000001">
    <property type="protein sequence ID" value="MTW09053.1"/>
    <property type="molecule type" value="Genomic_DNA"/>
</dbReference>
<dbReference type="InterPro" id="IPR009875">
    <property type="entry name" value="PilZ_domain"/>
</dbReference>
<evidence type="ECO:0000259" key="1">
    <source>
        <dbReference type="Pfam" id="PF07238"/>
    </source>
</evidence>
<dbReference type="Proteomes" id="UP000472320">
    <property type="component" value="Unassembled WGS sequence"/>
</dbReference>
<name>A0A6L6QBE1_9BURK</name>
<dbReference type="Pfam" id="PF07238">
    <property type="entry name" value="PilZ"/>
    <property type="match status" value="1"/>
</dbReference>
<evidence type="ECO:0000313" key="2">
    <source>
        <dbReference type="EMBL" id="MTW09053.1"/>
    </source>
</evidence>
<comment type="caution">
    <text evidence="2">The sequence shown here is derived from an EMBL/GenBank/DDBJ whole genome shotgun (WGS) entry which is preliminary data.</text>
</comment>
<dbReference type="SUPFAM" id="SSF141371">
    <property type="entry name" value="PilZ domain-like"/>
    <property type="match status" value="1"/>
</dbReference>
<gene>
    <name evidence="2" type="ORF">GM658_00430</name>
</gene>
<protein>
    <submittedName>
        <fullName evidence="2">PilZ domain-containing protein</fullName>
    </submittedName>
</protein>
<dbReference type="RefSeq" id="WP_155452043.1">
    <property type="nucleotide sequence ID" value="NZ_WNKX01000001.1"/>
</dbReference>
<proteinExistence type="predicted"/>
<keyword evidence="3" id="KW-1185">Reference proteome</keyword>
<accession>A0A6L6QBE1</accession>
<dbReference type="AlphaFoldDB" id="A0A6L6QBE1"/>
<feature type="domain" description="PilZ" evidence="1">
    <location>
        <begin position="6"/>
        <end position="104"/>
    </location>
</feature>
<dbReference type="Gene3D" id="2.40.10.220">
    <property type="entry name" value="predicted glycosyltransferase like domains"/>
    <property type="match status" value="1"/>
</dbReference>
<organism evidence="2 3">
    <name type="scientific">Massilia eburnea</name>
    <dbReference type="NCBI Taxonomy" id="1776165"/>
    <lineage>
        <taxon>Bacteria</taxon>
        <taxon>Pseudomonadati</taxon>
        <taxon>Pseudomonadota</taxon>
        <taxon>Betaproteobacteria</taxon>
        <taxon>Burkholderiales</taxon>
        <taxon>Oxalobacteraceae</taxon>
        <taxon>Telluria group</taxon>
        <taxon>Massilia</taxon>
    </lineage>
</organism>
<sequence length="106" mass="11474">MLVDSRQGARKILRVRAMIVMDGGHPMAARTFDLGLAGISLTSENKVTVGATGQIVFEMLVDGKPQIVNTRGKVNNCIFSGDEFKIGFTFLPLDNEAAGAITKFMR</sequence>
<dbReference type="OrthoDB" id="8811313at2"/>